<dbReference type="AlphaFoldDB" id="A0A6B1DR47"/>
<organism evidence="2">
    <name type="scientific">Caldilineaceae bacterium SB0662_bin_9</name>
    <dbReference type="NCBI Taxonomy" id="2605258"/>
    <lineage>
        <taxon>Bacteria</taxon>
        <taxon>Bacillati</taxon>
        <taxon>Chloroflexota</taxon>
        <taxon>Caldilineae</taxon>
        <taxon>Caldilineales</taxon>
        <taxon>Caldilineaceae</taxon>
    </lineage>
</organism>
<proteinExistence type="predicted"/>
<feature type="domain" description="NADPH-dependent FMN reductase-like" evidence="1">
    <location>
        <begin position="23"/>
        <end position="164"/>
    </location>
</feature>
<dbReference type="GO" id="GO:0005829">
    <property type="term" value="C:cytosol"/>
    <property type="evidence" value="ECO:0007669"/>
    <property type="project" value="TreeGrafter"/>
</dbReference>
<dbReference type="GO" id="GO:0010181">
    <property type="term" value="F:FMN binding"/>
    <property type="evidence" value="ECO:0007669"/>
    <property type="project" value="TreeGrafter"/>
</dbReference>
<dbReference type="InterPro" id="IPR029039">
    <property type="entry name" value="Flavoprotein-like_sf"/>
</dbReference>
<dbReference type="Pfam" id="PF03358">
    <property type="entry name" value="FMN_red"/>
    <property type="match status" value="1"/>
</dbReference>
<name>A0A6B1DR47_9CHLR</name>
<dbReference type="Gene3D" id="3.40.50.360">
    <property type="match status" value="1"/>
</dbReference>
<protein>
    <submittedName>
        <fullName evidence="2">NAD(P)H-dependent oxidoreductase</fullName>
    </submittedName>
</protein>
<sequence>MRPAGCPASPRCLLSNDPSDPVRILGLCGSLRGPDSFTRRLLVLVMAELDALGACTDFLDLAETELPMCKSAADTDDHPGKQDLVARAELAQGFVLATPEYHNSYSGVLKNALDLLSSEQLGDKMFGLIGIAGGDMGAVNALGHLRIVIRGVNGHVIPQQISLPSVYRQFNGDRLADERTAGRVRDFAAALALHTRRLAATLEGLR</sequence>
<gene>
    <name evidence="2" type="ORF">F4Y08_02725</name>
</gene>
<dbReference type="PANTHER" id="PTHR30543:SF21">
    <property type="entry name" value="NAD(P)H-DEPENDENT FMN REDUCTASE LOT6"/>
    <property type="match status" value="1"/>
</dbReference>
<accession>A0A6B1DR47</accession>
<dbReference type="SUPFAM" id="SSF52218">
    <property type="entry name" value="Flavoproteins"/>
    <property type="match status" value="1"/>
</dbReference>
<dbReference type="InterPro" id="IPR050712">
    <property type="entry name" value="NAD(P)H-dep_reductase"/>
</dbReference>
<evidence type="ECO:0000259" key="1">
    <source>
        <dbReference type="Pfam" id="PF03358"/>
    </source>
</evidence>
<reference evidence="2" key="1">
    <citation type="submission" date="2019-09" db="EMBL/GenBank/DDBJ databases">
        <title>Characterisation of the sponge microbiome using genome-centric metagenomics.</title>
        <authorList>
            <person name="Engelberts J.P."/>
            <person name="Robbins S.J."/>
            <person name="De Goeij J.M."/>
            <person name="Aranda M."/>
            <person name="Bell S.C."/>
            <person name="Webster N.S."/>
        </authorList>
    </citation>
    <scope>NUCLEOTIDE SEQUENCE</scope>
    <source>
        <strain evidence="2">SB0662_bin_9</strain>
    </source>
</reference>
<dbReference type="PANTHER" id="PTHR30543">
    <property type="entry name" value="CHROMATE REDUCTASE"/>
    <property type="match status" value="1"/>
</dbReference>
<evidence type="ECO:0000313" key="2">
    <source>
        <dbReference type="EMBL" id="MYD89243.1"/>
    </source>
</evidence>
<dbReference type="InterPro" id="IPR005025">
    <property type="entry name" value="FMN_Rdtase-like_dom"/>
</dbReference>
<dbReference type="EMBL" id="VXPY01000014">
    <property type="protein sequence ID" value="MYD89243.1"/>
    <property type="molecule type" value="Genomic_DNA"/>
</dbReference>
<comment type="caution">
    <text evidence="2">The sequence shown here is derived from an EMBL/GenBank/DDBJ whole genome shotgun (WGS) entry which is preliminary data.</text>
</comment>
<dbReference type="GO" id="GO:0016491">
    <property type="term" value="F:oxidoreductase activity"/>
    <property type="evidence" value="ECO:0007669"/>
    <property type="project" value="InterPro"/>
</dbReference>